<keyword evidence="2" id="KW-1185">Reference proteome</keyword>
<proteinExistence type="predicted"/>
<evidence type="ECO:0000313" key="1">
    <source>
        <dbReference type="EMBL" id="KAL3287597.1"/>
    </source>
</evidence>
<organism evidence="1 2">
    <name type="scientific">Cryptolaemus montrouzieri</name>
    <dbReference type="NCBI Taxonomy" id="559131"/>
    <lineage>
        <taxon>Eukaryota</taxon>
        <taxon>Metazoa</taxon>
        <taxon>Ecdysozoa</taxon>
        <taxon>Arthropoda</taxon>
        <taxon>Hexapoda</taxon>
        <taxon>Insecta</taxon>
        <taxon>Pterygota</taxon>
        <taxon>Neoptera</taxon>
        <taxon>Endopterygota</taxon>
        <taxon>Coleoptera</taxon>
        <taxon>Polyphaga</taxon>
        <taxon>Cucujiformia</taxon>
        <taxon>Coccinelloidea</taxon>
        <taxon>Coccinellidae</taxon>
        <taxon>Scymninae</taxon>
        <taxon>Scymnini</taxon>
        <taxon>Cryptolaemus</taxon>
    </lineage>
</organism>
<comment type="caution">
    <text evidence="1">The sequence shown here is derived from an EMBL/GenBank/DDBJ whole genome shotgun (WGS) entry which is preliminary data.</text>
</comment>
<dbReference type="EMBL" id="JABFTP020000185">
    <property type="protein sequence ID" value="KAL3287597.1"/>
    <property type="molecule type" value="Genomic_DNA"/>
</dbReference>
<protein>
    <submittedName>
        <fullName evidence="1">Uncharacterized protein</fullName>
    </submittedName>
</protein>
<sequence length="194" mass="23086">MTDRRVRYVRDSLVCDGKSPTDERGRNEVLPHKLSDETKERTIDFIENHKLHYESFRSIFENNFNISFDYPRKDTCSTCDTSRLTFFSLTKKSKSNLDGPVRGKAQKEQDIKLREKELYFRRSERFYQLNGSNHKRYMKSRTMEAITMDNQKTSIFYSVRKPYSILTTIYCSKRSWRRLLNDVPLPLPHFANGS</sequence>
<dbReference type="AlphaFoldDB" id="A0ABD2PA23"/>
<dbReference type="Proteomes" id="UP001516400">
    <property type="component" value="Unassembled WGS sequence"/>
</dbReference>
<accession>A0ABD2PA23</accession>
<gene>
    <name evidence="1" type="ORF">HHI36_002066</name>
</gene>
<name>A0ABD2PA23_9CUCU</name>
<evidence type="ECO:0000313" key="2">
    <source>
        <dbReference type="Proteomes" id="UP001516400"/>
    </source>
</evidence>
<reference evidence="1 2" key="1">
    <citation type="journal article" date="2021" name="BMC Biol.">
        <title>Horizontally acquired antibacterial genes associated with adaptive radiation of ladybird beetles.</title>
        <authorList>
            <person name="Li H.S."/>
            <person name="Tang X.F."/>
            <person name="Huang Y.H."/>
            <person name="Xu Z.Y."/>
            <person name="Chen M.L."/>
            <person name="Du X.Y."/>
            <person name="Qiu B.Y."/>
            <person name="Chen P.T."/>
            <person name="Zhang W."/>
            <person name="Slipinski A."/>
            <person name="Escalona H.E."/>
            <person name="Waterhouse R.M."/>
            <person name="Zwick A."/>
            <person name="Pang H."/>
        </authorList>
    </citation>
    <scope>NUCLEOTIDE SEQUENCE [LARGE SCALE GENOMIC DNA]</scope>
    <source>
        <strain evidence="1">SYSU2018</strain>
    </source>
</reference>